<dbReference type="EMBL" id="JBICRM010000006">
    <property type="protein sequence ID" value="MFG1704084.1"/>
    <property type="molecule type" value="Genomic_DNA"/>
</dbReference>
<dbReference type="Proteomes" id="UP001603978">
    <property type="component" value="Unassembled WGS sequence"/>
</dbReference>
<reference evidence="2 3" key="1">
    <citation type="submission" date="2024-10" db="EMBL/GenBank/DDBJ databases">
        <authorList>
            <person name="Topkara A.R."/>
            <person name="Saygin H."/>
        </authorList>
    </citation>
    <scope>NUCLEOTIDE SEQUENCE [LARGE SCALE GENOMIC DNA]</scope>
    <source>
        <strain evidence="2 3">M3C6</strain>
    </source>
</reference>
<evidence type="ECO:0000313" key="3">
    <source>
        <dbReference type="Proteomes" id="UP001603978"/>
    </source>
</evidence>
<accession>A0ABW7AAG1</accession>
<feature type="compositionally biased region" description="Polar residues" evidence="1">
    <location>
        <begin position="42"/>
        <end position="51"/>
    </location>
</feature>
<organism evidence="2 3">
    <name type="scientific">Nonomuraea marmarensis</name>
    <dbReference type="NCBI Taxonomy" id="3351344"/>
    <lineage>
        <taxon>Bacteria</taxon>
        <taxon>Bacillati</taxon>
        <taxon>Actinomycetota</taxon>
        <taxon>Actinomycetes</taxon>
        <taxon>Streptosporangiales</taxon>
        <taxon>Streptosporangiaceae</taxon>
        <taxon>Nonomuraea</taxon>
    </lineage>
</organism>
<evidence type="ECO:0000313" key="2">
    <source>
        <dbReference type="EMBL" id="MFG1704084.1"/>
    </source>
</evidence>
<sequence length="80" mass="8712">MNGGNLSRHPRGCRVYEVGEIADTAGQALGDDGGIDDGVRSRGSSEQTSYRQYGGEQVRGSMHWGSSQESNELHSYNYTE</sequence>
<keyword evidence="3" id="KW-1185">Reference proteome</keyword>
<dbReference type="RefSeq" id="WP_393164789.1">
    <property type="nucleotide sequence ID" value="NZ_JBICRM010000006.1"/>
</dbReference>
<name>A0ABW7AAG1_9ACTN</name>
<feature type="region of interest" description="Disordered" evidence="1">
    <location>
        <begin position="25"/>
        <end position="80"/>
    </location>
</feature>
<comment type="caution">
    <text evidence="2">The sequence shown here is derived from an EMBL/GenBank/DDBJ whole genome shotgun (WGS) entry which is preliminary data.</text>
</comment>
<gene>
    <name evidence="2" type="ORF">ACFLIM_12895</name>
</gene>
<protein>
    <submittedName>
        <fullName evidence="2">Uncharacterized protein</fullName>
    </submittedName>
</protein>
<evidence type="ECO:0000256" key="1">
    <source>
        <dbReference type="SAM" id="MobiDB-lite"/>
    </source>
</evidence>
<proteinExistence type="predicted"/>
<feature type="compositionally biased region" description="Polar residues" evidence="1">
    <location>
        <begin position="64"/>
        <end position="80"/>
    </location>
</feature>